<evidence type="ECO:0000256" key="5">
    <source>
        <dbReference type="RuleBase" id="RU004404"/>
    </source>
</evidence>
<dbReference type="SMART" id="SM00228">
    <property type="entry name" value="PDZ"/>
    <property type="match status" value="1"/>
</dbReference>
<keyword evidence="9" id="KW-1185">Reference proteome</keyword>
<dbReference type="PROSITE" id="PS50106">
    <property type="entry name" value="PDZ"/>
    <property type="match status" value="1"/>
</dbReference>
<evidence type="ECO:0000256" key="6">
    <source>
        <dbReference type="SAM" id="SignalP"/>
    </source>
</evidence>
<dbReference type="SUPFAM" id="SSF50156">
    <property type="entry name" value="PDZ domain-like"/>
    <property type="match status" value="1"/>
</dbReference>
<keyword evidence="6" id="KW-0732">Signal</keyword>
<dbReference type="InterPro" id="IPR004447">
    <property type="entry name" value="Peptidase_S41A"/>
</dbReference>
<dbReference type="PANTHER" id="PTHR32060:SF22">
    <property type="entry name" value="CARBOXYL-TERMINAL-PROCESSING PEPTIDASE 3, CHLOROPLASTIC"/>
    <property type="match status" value="1"/>
</dbReference>
<dbReference type="EMBL" id="CP150096">
    <property type="protein sequence ID" value="WZN48852.1"/>
    <property type="molecule type" value="Genomic_DNA"/>
</dbReference>
<evidence type="ECO:0000313" key="9">
    <source>
        <dbReference type="Proteomes" id="UP001449657"/>
    </source>
</evidence>
<dbReference type="Pfam" id="PF00595">
    <property type="entry name" value="PDZ"/>
    <property type="match status" value="1"/>
</dbReference>
<keyword evidence="2 5" id="KW-0645">Protease</keyword>
<feature type="chain" id="PRO_5046253003" evidence="6">
    <location>
        <begin position="21"/>
        <end position="690"/>
    </location>
</feature>
<dbReference type="InterPro" id="IPR040573">
    <property type="entry name" value="TSP_N"/>
</dbReference>
<dbReference type="InterPro" id="IPR005151">
    <property type="entry name" value="Tail-specific_protease"/>
</dbReference>
<dbReference type="Pfam" id="PF03572">
    <property type="entry name" value="Peptidase_S41"/>
    <property type="match status" value="1"/>
</dbReference>
<feature type="signal peptide" evidence="6">
    <location>
        <begin position="1"/>
        <end position="20"/>
    </location>
</feature>
<dbReference type="InterPro" id="IPR036034">
    <property type="entry name" value="PDZ_sf"/>
</dbReference>
<sequence length="690" mass="76530">MRQLFFRQLKAFHYTVPVLAAGLLCSSFTTVNDKETHRVNTLRQVMKRITTEHFQPKALDDNFSSSIWTKYLQNQDPNKLLFRQQDIALLRSWEKQIDDELKAPSLGFFRQADSLLVIRIKEIMPLYRGILAKPMDFSRKDSIAATIEHWPGGEKACKLAWERYLKLQILQKMREVQAEKPALSMAAAEKEARAKVLFRQDVFYNNYVGESGTDLRFSSFMNTVVMEIDPHTNFYAPADERERDARMSHRYFGIGLELSADEGEIRVKRVLPGGSAERSGLLQANDHILSLADAGGKMKPLAGLSVPQVSQMVRGDSGSVLRMLVSRAGRESEISLTRGVILDNSNAAKSAVIERNGKHYGYIKLPDFYRDLSRPDGAQCAVDVAKAVLALKKENVAGIIIDLRGNGGGSLEEVQKMAGIFLPAGPVSQGRFKDKVTRFDMMQWKDVSYDGPLTVMVDESSASASEMFAGAMQDYGRAVVVGSPSSYGKGTMQETRAMGKMGNKQLGTPNISYGSMAITLGRFYRITGASTQLQGITPDVVFPGKGEWNGFRERNYPTAWEPDTMAAAYFERWERAGTLTAPIAAAKARVAQDTGFAAIREALGWLKAHEKDVRPLSFKEFQRAAAEKAVFEQRLEVAARMTGGGVMGARVLVSAAAGSPEADRQEEWLKTLRTDRYIAHTADLVGDMAP</sequence>
<evidence type="ECO:0000256" key="2">
    <source>
        <dbReference type="ARBA" id="ARBA00022670"/>
    </source>
</evidence>
<evidence type="ECO:0000259" key="7">
    <source>
        <dbReference type="PROSITE" id="PS50106"/>
    </source>
</evidence>
<dbReference type="Proteomes" id="UP001449657">
    <property type="component" value="Chromosome"/>
</dbReference>
<dbReference type="PANTHER" id="PTHR32060">
    <property type="entry name" value="TAIL-SPECIFIC PROTEASE"/>
    <property type="match status" value="1"/>
</dbReference>
<dbReference type="RefSeq" id="WP_341843431.1">
    <property type="nucleotide sequence ID" value="NZ_CP149792.1"/>
</dbReference>
<dbReference type="SUPFAM" id="SSF52096">
    <property type="entry name" value="ClpP/crotonase"/>
    <property type="match status" value="1"/>
</dbReference>
<name>A0ABZ2ZAV2_9BACT</name>
<proteinExistence type="inferred from homology"/>
<dbReference type="Pfam" id="PF17804">
    <property type="entry name" value="TSP_NTD"/>
    <property type="match status" value="1"/>
</dbReference>
<evidence type="ECO:0000256" key="4">
    <source>
        <dbReference type="ARBA" id="ARBA00022825"/>
    </source>
</evidence>
<evidence type="ECO:0000256" key="3">
    <source>
        <dbReference type="ARBA" id="ARBA00022801"/>
    </source>
</evidence>
<keyword evidence="4 5" id="KW-0720">Serine protease</keyword>
<dbReference type="NCBIfam" id="TIGR00225">
    <property type="entry name" value="prc"/>
    <property type="match status" value="1"/>
</dbReference>
<dbReference type="InterPro" id="IPR001478">
    <property type="entry name" value="PDZ"/>
</dbReference>
<organism evidence="8 9">
    <name type="scientific">Chitinophaga caseinilytica</name>
    <dbReference type="NCBI Taxonomy" id="2267521"/>
    <lineage>
        <taxon>Bacteria</taxon>
        <taxon>Pseudomonadati</taxon>
        <taxon>Bacteroidota</taxon>
        <taxon>Chitinophagia</taxon>
        <taxon>Chitinophagales</taxon>
        <taxon>Chitinophagaceae</taxon>
        <taxon>Chitinophaga</taxon>
    </lineage>
</organism>
<evidence type="ECO:0000256" key="1">
    <source>
        <dbReference type="ARBA" id="ARBA00009179"/>
    </source>
</evidence>
<dbReference type="CDD" id="cd07560">
    <property type="entry name" value="Peptidase_S41_CPP"/>
    <property type="match status" value="1"/>
</dbReference>
<accession>A0ABZ2ZAV2</accession>
<dbReference type="Gene3D" id="2.30.42.10">
    <property type="match status" value="1"/>
</dbReference>
<dbReference type="SMART" id="SM00245">
    <property type="entry name" value="TSPc"/>
    <property type="match status" value="1"/>
</dbReference>
<evidence type="ECO:0000313" key="8">
    <source>
        <dbReference type="EMBL" id="WZN48852.1"/>
    </source>
</evidence>
<dbReference type="Gene3D" id="3.90.226.10">
    <property type="entry name" value="2-enoyl-CoA Hydratase, Chain A, domain 1"/>
    <property type="match status" value="1"/>
</dbReference>
<feature type="domain" description="PDZ" evidence="7">
    <location>
        <begin position="254"/>
        <end position="328"/>
    </location>
</feature>
<keyword evidence="3 5" id="KW-0378">Hydrolase</keyword>
<gene>
    <name evidence="8" type="ORF">WJU22_11780</name>
</gene>
<reference evidence="8 9" key="1">
    <citation type="submission" date="2024-03" db="EMBL/GenBank/DDBJ databases">
        <title>Chitinophaga caseinilytica sp. nov., a casein hydrolysing bacterium isolated from forest soil.</title>
        <authorList>
            <person name="Lee D.S."/>
            <person name="Han D.M."/>
            <person name="Baek J.H."/>
            <person name="Choi D.G."/>
            <person name="Jeon J.H."/>
            <person name="Jeon C.O."/>
        </authorList>
    </citation>
    <scope>NUCLEOTIDE SEQUENCE [LARGE SCALE GENOMIC DNA]</scope>
    <source>
        <strain evidence="8 9">KACC 19118</strain>
    </source>
</reference>
<comment type="similarity">
    <text evidence="1 5">Belongs to the peptidase S41A family.</text>
</comment>
<protein>
    <submittedName>
        <fullName evidence="8">S41 family peptidase</fullName>
    </submittedName>
</protein>
<dbReference type="InterPro" id="IPR029045">
    <property type="entry name" value="ClpP/crotonase-like_dom_sf"/>
</dbReference>